<protein>
    <submittedName>
        <fullName evidence="1">Uncharacterized protein</fullName>
    </submittedName>
</protein>
<name>A0AAQ3PRN0_PASNO</name>
<organism evidence="1 2">
    <name type="scientific">Paspalum notatum var. saurae</name>
    <dbReference type="NCBI Taxonomy" id="547442"/>
    <lineage>
        <taxon>Eukaryota</taxon>
        <taxon>Viridiplantae</taxon>
        <taxon>Streptophyta</taxon>
        <taxon>Embryophyta</taxon>
        <taxon>Tracheophyta</taxon>
        <taxon>Spermatophyta</taxon>
        <taxon>Magnoliopsida</taxon>
        <taxon>Liliopsida</taxon>
        <taxon>Poales</taxon>
        <taxon>Poaceae</taxon>
        <taxon>PACMAD clade</taxon>
        <taxon>Panicoideae</taxon>
        <taxon>Andropogonodae</taxon>
        <taxon>Paspaleae</taxon>
        <taxon>Paspalinae</taxon>
        <taxon>Paspalum</taxon>
    </lineage>
</organism>
<dbReference type="Proteomes" id="UP001341281">
    <property type="component" value="Chromosome 01"/>
</dbReference>
<evidence type="ECO:0000313" key="2">
    <source>
        <dbReference type="Proteomes" id="UP001341281"/>
    </source>
</evidence>
<gene>
    <name evidence="1" type="ORF">U9M48_002774</name>
</gene>
<accession>A0AAQ3PRN0</accession>
<proteinExistence type="predicted"/>
<keyword evidence="2" id="KW-1185">Reference proteome</keyword>
<dbReference type="AlphaFoldDB" id="A0AAQ3PRN0"/>
<sequence>MENRRIQGLIPLQVEDGLSILQYADDIVLFLEHNLKKVKNIYSFGKGTTIRKKYRPIAWDIICLPKDRGVRNLEFRNTK</sequence>
<evidence type="ECO:0000313" key="1">
    <source>
        <dbReference type="EMBL" id="WVZ51652.1"/>
    </source>
</evidence>
<reference evidence="1 2" key="1">
    <citation type="submission" date="2024-02" db="EMBL/GenBank/DDBJ databases">
        <title>High-quality chromosome-scale genome assembly of Pensacola bahiagrass (Paspalum notatum Flugge var. saurae).</title>
        <authorList>
            <person name="Vega J.M."/>
            <person name="Podio M."/>
            <person name="Orjuela J."/>
            <person name="Siena L.A."/>
            <person name="Pessino S.C."/>
            <person name="Combes M.C."/>
            <person name="Mariac C."/>
            <person name="Albertini E."/>
            <person name="Pupilli F."/>
            <person name="Ortiz J.P.A."/>
            <person name="Leblanc O."/>
        </authorList>
    </citation>
    <scope>NUCLEOTIDE SEQUENCE [LARGE SCALE GENOMIC DNA]</scope>
    <source>
        <strain evidence="1">R1</strain>
        <tissue evidence="1">Leaf</tissue>
    </source>
</reference>
<dbReference type="EMBL" id="CP144745">
    <property type="protein sequence ID" value="WVZ51652.1"/>
    <property type="molecule type" value="Genomic_DNA"/>
</dbReference>